<dbReference type="PROSITE" id="PS01107">
    <property type="entry name" value="RIBOSOMAL_L27E"/>
    <property type="match status" value="1"/>
</dbReference>
<protein>
    <recommendedName>
        <fullName evidence="4">60S ribosomal protein L27</fullName>
    </recommendedName>
</protein>
<reference evidence="5" key="1">
    <citation type="submission" date="2021-07" db="EMBL/GenBank/DDBJ databases">
        <title>Draft genome of Mortierella alpina, strain LL118, isolated from an aspen leaf litter sample.</title>
        <authorList>
            <person name="Yang S."/>
            <person name="Vinatzer B.A."/>
        </authorList>
    </citation>
    <scope>NUCLEOTIDE SEQUENCE</scope>
    <source>
        <strain evidence="5">LL118</strain>
    </source>
</reference>
<dbReference type="GO" id="GO:1990904">
    <property type="term" value="C:ribonucleoprotein complex"/>
    <property type="evidence" value="ECO:0007669"/>
    <property type="project" value="UniProtKB-KW"/>
</dbReference>
<gene>
    <name evidence="5" type="ORF">KVV02_000538</name>
</gene>
<evidence type="ECO:0000256" key="3">
    <source>
        <dbReference type="ARBA" id="ARBA00023274"/>
    </source>
</evidence>
<sequence>MDAGTKERGYGHAIVAGIERYPLKITKNMGKKRVAKRSKVKPFIKVVNYNHIMPTRYGLELESLKSVVTLDSFKEPSQREESKKAVKKLFEERYNSGKNKWFFTKLRF</sequence>
<dbReference type="InterPro" id="IPR038655">
    <property type="entry name" value="Ribosomal_eL27_sf"/>
</dbReference>
<dbReference type="SUPFAM" id="SSF50104">
    <property type="entry name" value="Translation proteins SH3-like domain"/>
    <property type="match status" value="1"/>
</dbReference>
<dbReference type="InterPro" id="IPR041991">
    <property type="entry name" value="Ribosomal_eL27_KOW"/>
</dbReference>
<evidence type="ECO:0000313" key="5">
    <source>
        <dbReference type="EMBL" id="KAG9321292.1"/>
    </source>
</evidence>
<comment type="caution">
    <text evidence="5">The sequence shown here is derived from an EMBL/GenBank/DDBJ whole genome shotgun (WGS) entry which is preliminary data.</text>
</comment>
<dbReference type="GO" id="GO:0003735">
    <property type="term" value="F:structural constituent of ribosome"/>
    <property type="evidence" value="ECO:0007669"/>
    <property type="project" value="InterPro"/>
</dbReference>
<dbReference type="InterPro" id="IPR001141">
    <property type="entry name" value="Ribosomal_eL27"/>
</dbReference>
<proteinExistence type="inferred from homology"/>
<dbReference type="InterPro" id="IPR008991">
    <property type="entry name" value="Translation_prot_SH3-like_sf"/>
</dbReference>
<dbReference type="Pfam" id="PF01777">
    <property type="entry name" value="Ribosomal_L27e"/>
    <property type="match status" value="1"/>
</dbReference>
<dbReference type="InterPro" id="IPR018262">
    <property type="entry name" value="Ribosomal_eL27_CS"/>
</dbReference>
<dbReference type="GO" id="GO:0005840">
    <property type="term" value="C:ribosome"/>
    <property type="evidence" value="ECO:0007669"/>
    <property type="project" value="UniProtKB-KW"/>
</dbReference>
<organism evidence="5 6">
    <name type="scientific">Mortierella alpina</name>
    <name type="common">Oleaginous fungus</name>
    <name type="synonym">Mortierella renispora</name>
    <dbReference type="NCBI Taxonomy" id="64518"/>
    <lineage>
        <taxon>Eukaryota</taxon>
        <taxon>Fungi</taxon>
        <taxon>Fungi incertae sedis</taxon>
        <taxon>Mucoromycota</taxon>
        <taxon>Mortierellomycotina</taxon>
        <taxon>Mortierellomycetes</taxon>
        <taxon>Mortierellales</taxon>
        <taxon>Mortierellaceae</taxon>
        <taxon>Mortierella</taxon>
    </lineage>
</organism>
<dbReference type="Gene3D" id="2.30.30.770">
    <property type="match status" value="1"/>
</dbReference>
<comment type="similarity">
    <text evidence="1 4">Belongs to the eukaryotic ribosomal protein eL27 family.</text>
</comment>
<dbReference type="EMBL" id="JAIFTL010000215">
    <property type="protein sequence ID" value="KAG9321292.1"/>
    <property type="molecule type" value="Genomic_DNA"/>
</dbReference>
<name>A0A9P8CVR4_MORAP</name>
<evidence type="ECO:0000256" key="4">
    <source>
        <dbReference type="RuleBase" id="RU000575"/>
    </source>
</evidence>
<evidence type="ECO:0000256" key="1">
    <source>
        <dbReference type="ARBA" id="ARBA00009124"/>
    </source>
</evidence>
<evidence type="ECO:0000256" key="2">
    <source>
        <dbReference type="ARBA" id="ARBA00022980"/>
    </source>
</evidence>
<dbReference type="AlphaFoldDB" id="A0A9P8CVR4"/>
<dbReference type="PANTHER" id="PTHR10497">
    <property type="entry name" value="60S RIBOSOMAL PROTEIN L27"/>
    <property type="match status" value="1"/>
</dbReference>
<dbReference type="CDD" id="cd06090">
    <property type="entry name" value="KOW_RPL27"/>
    <property type="match status" value="1"/>
</dbReference>
<evidence type="ECO:0000313" key="6">
    <source>
        <dbReference type="Proteomes" id="UP000717515"/>
    </source>
</evidence>
<dbReference type="Proteomes" id="UP000717515">
    <property type="component" value="Unassembled WGS sequence"/>
</dbReference>
<keyword evidence="2 4" id="KW-0689">Ribosomal protein</keyword>
<accession>A0A9P8CVR4</accession>
<dbReference type="FunFam" id="2.30.30.770:FF:000001">
    <property type="entry name" value="60S ribosomal protein L27"/>
    <property type="match status" value="1"/>
</dbReference>
<dbReference type="GO" id="GO:0006412">
    <property type="term" value="P:translation"/>
    <property type="evidence" value="ECO:0007669"/>
    <property type="project" value="InterPro"/>
</dbReference>
<keyword evidence="3 4" id="KW-0687">Ribonucleoprotein</keyword>